<comment type="caution">
    <text evidence="11">The sequence shown here is derived from an EMBL/GenBank/DDBJ whole genome shotgun (WGS) entry which is preliminary data.</text>
</comment>
<dbReference type="GO" id="GO:0005524">
    <property type="term" value="F:ATP binding"/>
    <property type="evidence" value="ECO:0007669"/>
    <property type="project" value="UniProtKB-KW"/>
</dbReference>
<evidence type="ECO:0000256" key="5">
    <source>
        <dbReference type="ARBA" id="ARBA00022741"/>
    </source>
</evidence>
<dbReference type="GO" id="GO:0046872">
    <property type="term" value="F:metal ion binding"/>
    <property type="evidence" value="ECO:0007669"/>
    <property type="project" value="UniProtKB-KW"/>
</dbReference>
<dbReference type="EC" id="3.1.-.-" evidence="11"/>
<dbReference type="EC" id="3.6.4.-" evidence="11"/>
<dbReference type="InterPro" id="IPR006474">
    <property type="entry name" value="Helicase_Cas3_CRISPR-ass_core"/>
</dbReference>
<evidence type="ECO:0000256" key="4">
    <source>
        <dbReference type="ARBA" id="ARBA00022723"/>
    </source>
</evidence>
<dbReference type="PANTHER" id="PTHR47963">
    <property type="entry name" value="DEAD-BOX ATP-DEPENDENT RNA HELICASE 47, MITOCHONDRIAL"/>
    <property type="match status" value="1"/>
</dbReference>
<dbReference type="Pfam" id="PF22590">
    <property type="entry name" value="Cas3-like_C_2"/>
    <property type="match status" value="1"/>
</dbReference>
<dbReference type="Proteomes" id="UP000559117">
    <property type="component" value="Unassembled WGS sequence"/>
</dbReference>
<keyword evidence="5" id="KW-0547">Nucleotide-binding</keyword>
<dbReference type="Gene3D" id="1.10.3210.30">
    <property type="match status" value="1"/>
</dbReference>
<proteinExistence type="inferred from homology"/>
<keyword evidence="8" id="KW-0067">ATP-binding</keyword>
<evidence type="ECO:0000259" key="10">
    <source>
        <dbReference type="PROSITE" id="PS51643"/>
    </source>
</evidence>
<dbReference type="GO" id="GO:0003724">
    <property type="term" value="F:RNA helicase activity"/>
    <property type="evidence" value="ECO:0007669"/>
    <property type="project" value="TreeGrafter"/>
</dbReference>
<protein>
    <submittedName>
        <fullName evidence="11">CRISPR-associated endonuclease/helicase Cas3</fullName>
        <ecNumber evidence="11">3.1.-.-</ecNumber>
        <ecNumber evidence="11">3.6.4.-</ecNumber>
    </submittedName>
</protein>
<keyword evidence="4" id="KW-0479">Metal-binding</keyword>
<organism evidence="11 12">
    <name type="scientific">Pectinatus brassicae</name>
    <dbReference type="NCBI Taxonomy" id="862415"/>
    <lineage>
        <taxon>Bacteria</taxon>
        <taxon>Bacillati</taxon>
        <taxon>Bacillota</taxon>
        <taxon>Negativicutes</taxon>
        <taxon>Selenomonadales</taxon>
        <taxon>Selenomonadaceae</taxon>
        <taxon>Pectinatus</taxon>
    </lineage>
</organism>
<dbReference type="InterPro" id="IPR014001">
    <property type="entry name" value="Helicase_ATP-bd"/>
</dbReference>
<dbReference type="PANTHER" id="PTHR47963:SF9">
    <property type="entry name" value="CRISPR-ASSOCIATED ENDONUCLEASE_HELICASE CAS3"/>
    <property type="match status" value="1"/>
</dbReference>
<accession>A0A840UIS7</accession>
<sequence>MAYWAKSAPQITIARHTMDLQNIWQKFLIIYPKIFTQNEQQLISKAIEYHDLGKLNALFQRKIQNNKIRIEDEMPHGFFSCAYFFSQDIKKEINKDEALKTDIRILMTAIYNHHTRDDFCNTEKLKDYINRYLPEIYIDEITNKEYKMMDNSAKFLKYIIPGLRNRIDGGKPIKAEILLKYIVIKGMLNRIDYAASGDMKELEITPPAIDFLTKKIINQLKEKNWQLRPVQKYMQQHKDDNLVVIASTGCGKTEAALLWLDGYKTFYTLPLKVSINAIHDRICDDYGYDKEKITLLHSGLFSYYLEQNSDKEKIEVIEETLERQNKARLLSYPLTICTVDQLFYFVFKAAGTEMIPATLKYSRIIIDEIQMYSPDILAYILCGLKTITELGGKFAIITATFPPILQEIMREEKIKFIPPQEKYFVKECSERHKIKCINSEFDYEKIFTMGQQQKVLVLCNTVKKAQDTYNKLKSYNDEFEEKVIIKLLHSRFVRKDRAALERAIKEDAKSDKPIIWISTQIVEASLDISYDVLFTEMCPADSLLQRMGRCCRTEKYEDKYPDGQINVYIYNTGNGIGEKSVYKFTEINDNSWQLLQQYDGEIFTEKEKFKYIDAVYAVDSLKNSQYYLQIKKNLQTLKKLLYNSINQEQARKLFRNIQSVSILPDALLTDNTDLESAIDSLEKSRKMTLPENMLLEEKIRQYTVDIPANTLFNNSRYIDKCLLNNSKKLNIHKAWCKYDFSEADNTGIGIEIDKPEDENNII</sequence>
<comment type="similarity">
    <text evidence="2">In the central section; belongs to the CRISPR-associated helicase Cas3 family.</text>
</comment>
<dbReference type="InterPro" id="IPR054712">
    <property type="entry name" value="Cas3-like_dom"/>
</dbReference>
<evidence type="ECO:0000256" key="1">
    <source>
        <dbReference type="ARBA" id="ARBA00006847"/>
    </source>
</evidence>
<evidence type="ECO:0000256" key="3">
    <source>
        <dbReference type="ARBA" id="ARBA00022722"/>
    </source>
</evidence>
<dbReference type="Gene3D" id="3.40.50.300">
    <property type="entry name" value="P-loop containing nucleotide triphosphate hydrolases"/>
    <property type="match status" value="2"/>
</dbReference>
<keyword evidence="6 11" id="KW-0378">Hydrolase</keyword>
<dbReference type="AlphaFoldDB" id="A0A840UIS7"/>
<evidence type="ECO:0000256" key="8">
    <source>
        <dbReference type="ARBA" id="ARBA00022840"/>
    </source>
</evidence>
<dbReference type="EMBL" id="JACHFH010000031">
    <property type="protein sequence ID" value="MBB5337026.1"/>
    <property type="molecule type" value="Genomic_DNA"/>
</dbReference>
<dbReference type="InterPro" id="IPR011545">
    <property type="entry name" value="DEAD/DEAH_box_helicase_dom"/>
</dbReference>
<dbReference type="GO" id="GO:0016787">
    <property type="term" value="F:hydrolase activity"/>
    <property type="evidence" value="ECO:0007669"/>
    <property type="project" value="UniProtKB-KW"/>
</dbReference>
<dbReference type="InterPro" id="IPR050547">
    <property type="entry name" value="DEAD_box_RNA_helicases"/>
</dbReference>
<dbReference type="NCBIfam" id="TIGR01587">
    <property type="entry name" value="cas3_core"/>
    <property type="match status" value="1"/>
</dbReference>
<comment type="similarity">
    <text evidence="1">In the N-terminal section; belongs to the CRISPR-associated nuclease Cas3-HD family.</text>
</comment>
<dbReference type="GO" id="GO:0003723">
    <property type="term" value="F:RNA binding"/>
    <property type="evidence" value="ECO:0007669"/>
    <property type="project" value="TreeGrafter"/>
</dbReference>
<dbReference type="InterPro" id="IPR038257">
    <property type="entry name" value="CRISPR-assoc_Cas3_HD_sf"/>
</dbReference>
<dbReference type="GO" id="GO:0051607">
    <property type="term" value="P:defense response to virus"/>
    <property type="evidence" value="ECO:0007669"/>
    <property type="project" value="UniProtKB-KW"/>
</dbReference>
<dbReference type="Pfam" id="PF00270">
    <property type="entry name" value="DEAD"/>
    <property type="match status" value="1"/>
</dbReference>
<dbReference type="RefSeq" id="WP_183862505.1">
    <property type="nucleotide sequence ID" value="NZ_JACHFH010000031.1"/>
</dbReference>
<feature type="domain" description="HD Cas3-type" evidence="10">
    <location>
        <begin position="6"/>
        <end position="194"/>
    </location>
</feature>
<dbReference type="GO" id="GO:0004519">
    <property type="term" value="F:endonuclease activity"/>
    <property type="evidence" value="ECO:0007669"/>
    <property type="project" value="UniProtKB-KW"/>
</dbReference>
<gene>
    <name evidence="11" type="ORF">HNR32_002182</name>
</gene>
<evidence type="ECO:0000256" key="9">
    <source>
        <dbReference type="ARBA" id="ARBA00023118"/>
    </source>
</evidence>
<name>A0A840UIS7_9FIRM</name>
<evidence type="ECO:0000256" key="7">
    <source>
        <dbReference type="ARBA" id="ARBA00022806"/>
    </source>
</evidence>
<keyword evidence="7 11" id="KW-0347">Helicase</keyword>
<dbReference type="InterPro" id="IPR027417">
    <property type="entry name" value="P-loop_NTPase"/>
</dbReference>
<dbReference type="NCBIfam" id="TIGR01596">
    <property type="entry name" value="cas3_HD"/>
    <property type="match status" value="1"/>
</dbReference>
<keyword evidence="12" id="KW-1185">Reference proteome</keyword>
<evidence type="ECO:0000256" key="2">
    <source>
        <dbReference type="ARBA" id="ARBA00009046"/>
    </source>
</evidence>
<dbReference type="SUPFAM" id="SSF52540">
    <property type="entry name" value="P-loop containing nucleoside triphosphate hydrolases"/>
    <property type="match status" value="1"/>
</dbReference>
<dbReference type="SMART" id="SM00487">
    <property type="entry name" value="DEXDc"/>
    <property type="match status" value="1"/>
</dbReference>
<reference evidence="11 12" key="1">
    <citation type="submission" date="2020-08" db="EMBL/GenBank/DDBJ databases">
        <title>Genomic Encyclopedia of Type Strains, Phase IV (KMG-IV): sequencing the most valuable type-strain genomes for metagenomic binning, comparative biology and taxonomic classification.</title>
        <authorList>
            <person name="Goeker M."/>
        </authorList>
    </citation>
    <scope>NUCLEOTIDE SEQUENCE [LARGE SCALE GENOMIC DNA]</scope>
    <source>
        <strain evidence="11 12">DSM 24661</strain>
    </source>
</reference>
<keyword evidence="11" id="KW-0255">Endonuclease</keyword>
<dbReference type="CDD" id="cd09641">
    <property type="entry name" value="Cas3''_I"/>
    <property type="match status" value="1"/>
</dbReference>
<dbReference type="InterPro" id="IPR006483">
    <property type="entry name" value="CRISPR-assoc_Cas3_HD"/>
</dbReference>
<keyword evidence="3" id="KW-0540">Nuclease</keyword>
<evidence type="ECO:0000313" key="11">
    <source>
        <dbReference type="EMBL" id="MBB5337026.1"/>
    </source>
</evidence>
<evidence type="ECO:0000313" key="12">
    <source>
        <dbReference type="Proteomes" id="UP000559117"/>
    </source>
</evidence>
<dbReference type="PROSITE" id="PS51643">
    <property type="entry name" value="HD_CAS3"/>
    <property type="match status" value="1"/>
</dbReference>
<evidence type="ECO:0000256" key="6">
    <source>
        <dbReference type="ARBA" id="ARBA00022801"/>
    </source>
</evidence>
<keyword evidence="9" id="KW-0051">Antiviral defense</keyword>